<gene>
    <name evidence="2" type="ORF">Zmor_009125</name>
</gene>
<name>A0AA38IJX6_9CUCU</name>
<protein>
    <submittedName>
        <fullName evidence="2">Uncharacterized protein</fullName>
    </submittedName>
</protein>
<comment type="similarity">
    <text evidence="1">Belongs to the STXBP/unc-18/SEC1 family.</text>
</comment>
<dbReference type="Gene3D" id="1.25.40.60">
    <property type="match status" value="1"/>
</dbReference>
<keyword evidence="3" id="KW-1185">Reference proteome</keyword>
<organism evidence="2 3">
    <name type="scientific">Zophobas morio</name>
    <dbReference type="NCBI Taxonomy" id="2755281"/>
    <lineage>
        <taxon>Eukaryota</taxon>
        <taxon>Metazoa</taxon>
        <taxon>Ecdysozoa</taxon>
        <taxon>Arthropoda</taxon>
        <taxon>Hexapoda</taxon>
        <taxon>Insecta</taxon>
        <taxon>Pterygota</taxon>
        <taxon>Neoptera</taxon>
        <taxon>Endopterygota</taxon>
        <taxon>Coleoptera</taxon>
        <taxon>Polyphaga</taxon>
        <taxon>Cucujiformia</taxon>
        <taxon>Tenebrionidae</taxon>
        <taxon>Zophobas</taxon>
    </lineage>
</organism>
<evidence type="ECO:0000313" key="2">
    <source>
        <dbReference type="EMBL" id="KAJ3657310.1"/>
    </source>
</evidence>
<reference evidence="2" key="1">
    <citation type="journal article" date="2023" name="G3 (Bethesda)">
        <title>Whole genome assemblies of Zophobas morio and Tenebrio molitor.</title>
        <authorList>
            <person name="Kaur S."/>
            <person name="Stinson S.A."/>
            <person name="diCenzo G.C."/>
        </authorList>
    </citation>
    <scope>NUCLEOTIDE SEQUENCE</scope>
    <source>
        <strain evidence="2">QUZm001</strain>
    </source>
</reference>
<dbReference type="Proteomes" id="UP001168821">
    <property type="component" value="Unassembled WGS sequence"/>
</dbReference>
<accession>A0AA38IJX6</accession>
<dbReference type="EMBL" id="JALNTZ010000003">
    <property type="protein sequence ID" value="KAJ3657310.1"/>
    <property type="molecule type" value="Genomic_DNA"/>
</dbReference>
<dbReference type="InterPro" id="IPR001619">
    <property type="entry name" value="Sec1-like"/>
</dbReference>
<dbReference type="SUPFAM" id="SSF56815">
    <property type="entry name" value="Sec1/munc18-like (SM) proteins"/>
    <property type="match status" value="1"/>
</dbReference>
<dbReference type="Pfam" id="PF00995">
    <property type="entry name" value="Sec1"/>
    <property type="match status" value="1"/>
</dbReference>
<comment type="caution">
    <text evidence="2">The sequence shown here is derived from an EMBL/GenBank/DDBJ whole genome shotgun (WGS) entry which is preliminary data.</text>
</comment>
<dbReference type="PANTHER" id="PTHR11679">
    <property type="entry name" value="VESICLE PROTEIN SORTING-ASSOCIATED"/>
    <property type="match status" value="1"/>
</dbReference>
<proteinExistence type="inferred from homology"/>
<dbReference type="InterPro" id="IPR036045">
    <property type="entry name" value="Sec1-like_sf"/>
</dbReference>
<dbReference type="GO" id="GO:0016192">
    <property type="term" value="P:vesicle-mediated transport"/>
    <property type="evidence" value="ECO:0007669"/>
    <property type="project" value="InterPro"/>
</dbReference>
<evidence type="ECO:0000256" key="1">
    <source>
        <dbReference type="ARBA" id="ARBA00009884"/>
    </source>
</evidence>
<sequence>MTKLKHDKTIYDLISRAKHPEDKMRLFIIFFICSPHMGDSDLKRYEAALSEAGCDLSPIHYIKRWKSYAKMASSSNHLEGAGTKTVNVFQIGVGSNRGRHAIVFVVGGGNYIEYQNLVDYAKQKTSAGSTKRITYGSSTLANAKQFLKQLSLLGQEIV</sequence>
<evidence type="ECO:0000313" key="3">
    <source>
        <dbReference type="Proteomes" id="UP001168821"/>
    </source>
</evidence>
<dbReference type="AlphaFoldDB" id="A0AA38IJX6"/>